<feature type="active site" description="Proton acceptor" evidence="9">
    <location>
        <position position="22"/>
    </location>
</feature>
<dbReference type="eggNOG" id="COG0720">
    <property type="taxonomic scope" value="Bacteria"/>
</dbReference>
<feature type="binding site" evidence="10">
    <location>
        <position position="13"/>
    </location>
    <ligand>
        <name>Zn(2+)</name>
        <dbReference type="ChEBI" id="CHEBI:29105"/>
    </ligand>
</feature>
<evidence type="ECO:0000256" key="2">
    <source>
        <dbReference type="ARBA" id="ARBA00008900"/>
    </source>
</evidence>
<dbReference type="OrthoDB" id="9804698at2"/>
<comment type="cofactor">
    <cofactor evidence="8 10">
        <name>Zn(2+)</name>
        <dbReference type="ChEBI" id="CHEBI:29105"/>
    </cofactor>
    <text evidence="8 10">Binds 1 zinc ion per subunit.</text>
</comment>
<feature type="active site" description="Charge relay system" evidence="9">
    <location>
        <position position="74"/>
    </location>
</feature>
<comment type="pathway">
    <text evidence="1 8">Purine metabolism; 7-cyano-7-deazaguanine biosynthesis.</text>
</comment>
<evidence type="ECO:0000256" key="3">
    <source>
        <dbReference type="ARBA" id="ARBA00018141"/>
    </source>
</evidence>
<accession>A0L5B3</accession>
<evidence type="ECO:0000256" key="10">
    <source>
        <dbReference type="PIRSR" id="PIRSR006113-2"/>
    </source>
</evidence>
<dbReference type="RefSeq" id="WP_011712323.1">
    <property type="nucleotide sequence ID" value="NC_008576.1"/>
</dbReference>
<dbReference type="GO" id="GO:0008616">
    <property type="term" value="P:tRNA queuosine(34) biosynthetic process"/>
    <property type="evidence" value="ECO:0007669"/>
    <property type="project" value="UniProtKB-KW"/>
</dbReference>
<name>A0L5B3_MAGMM</name>
<dbReference type="STRING" id="156889.Mmc1_0635"/>
<evidence type="ECO:0000256" key="5">
    <source>
        <dbReference type="ARBA" id="ARBA00022833"/>
    </source>
</evidence>
<dbReference type="EMBL" id="CP000471">
    <property type="protein sequence ID" value="ABK43156.1"/>
    <property type="molecule type" value="Genomic_DNA"/>
</dbReference>
<evidence type="ECO:0000256" key="6">
    <source>
        <dbReference type="ARBA" id="ARBA00023239"/>
    </source>
</evidence>
<feature type="binding site" evidence="10">
    <location>
        <position position="28"/>
    </location>
    <ligand>
        <name>Zn(2+)</name>
        <dbReference type="ChEBI" id="CHEBI:29105"/>
    </ligand>
</feature>
<evidence type="ECO:0000256" key="7">
    <source>
        <dbReference type="ARBA" id="ARBA00048807"/>
    </source>
</evidence>
<dbReference type="EC" id="4.-.-.-" evidence="8"/>
<keyword evidence="8" id="KW-0671">Queuosine biosynthesis</keyword>
<gene>
    <name evidence="11" type="ordered locus">Mmc1_0635</name>
</gene>
<evidence type="ECO:0000313" key="12">
    <source>
        <dbReference type="Proteomes" id="UP000002586"/>
    </source>
</evidence>
<dbReference type="InterPro" id="IPR038418">
    <property type="entry name" value="6-PTP_synth/QueD_sf"/>
</dbReference>
<reference evidence="11 12" key="2">
    <citation type="journal article" date="2012" name="Int. J. Syst. Evol. Microbiol.">
        <title>Magnetococcus marinus gen. nov., sp. nov., a marine, magnetotactic bacterium that represents a novel lineage (Magnetococcaceae fam. nov.; Magnetococcales ord. nov.) at the base of the Alphaproteobacteria.</title>
        <authorList>
            <person name="Bazylinski D.A."/>
            <person name="Williams T.J."/>
            <person name="Lefevre C.T."/>
            <person name="Berg R.J."/>
            <person name="Zhang C.L."/>
            <person name="Bowser S.S."/>
            <person name="Dean A.J."/>
            <person name="Beveridge T.J."/>
        </authorList>
    </citation>
    <scope>NUCLEOTIDE SEQUENCE [LARGE SCALE GENOMIC DNA]</scope>
    <source>
        <strain evidence="12">ATCC BAA-1437 / JCM 17883 / MC-1</strain>
    </source>
</reference>
<protein>
    <recommendedName>
        <fullName evidence="3 8">6-carboxy-5,6,7,8-tetrahydropterin synthase</fullName>
        <ecNumber evidence="8">4.-.-.-</ecNumber>
    </recommendedName>
</protein>
<dbReference type="Gene3D" id="3.30.479.10">
    <property type="entry name" value="6-pyruvoyl tetrahydropterin synthase/QueD"/>
    <property type="match status" value="1"/>
</dbReference>
<evidence type="ECO:0000256" key="1">
    <source>
        <dbReference type="ARBA" id="ARBA00005061"/>
    </source>
</evidence>
<organism evidence="11 12">
    <name type="scientific">Magnetococcus marinus (strain ATCC BAA-1437 / JCM 17883 / MC-1)</name>
    <dbReference type="NCBI Taxonomy" id="156889"/>
    <lineage>
        <taxon>Bacteria</taxon>
        <taxon>Pseudomonadati</taxon>
        <taxon>Pseudomonadota</taxon>
        <taxon>Magnetococcia</taxon>
        <taxon>Magnetococcales</taxon>
        <taxon>Magnetococcaceae</taxon>
        <taxon>Magnetococcus</taxon>
    </lineage>
</organism>
<dbReference type="KEGG" id="mgm:Mmc1_0635"/>
<evidence type="ECO:0000256" key="8">
    <source>
        <dbReference type="PIRNR" id="PIRNR006113"/>
    </source>
</evidence>
<dbReference type="AlphaFoldDB" id="A0L5B3"/>
<feature type="binding site" evidence="10">
    <location>
        <position position="26"/>
    </location>
    <ligand>
        <name>Zn(2+)</name>
        <dbReference type="ChEBI" id="CHEBI:29105"/>
    </ligand>
</feature>
<comment type="catalytic activity">
    <reaction evidence="7 8">
        <text>7,8-dihydroneopterin 3'-triphosphate + H2O = 6-carboxy-5,6,7,8-tetrahydropterin + triphosphate + acetaldehyde + 2 H(+)</text>
        <dbReference type="Rhea" id="RHEA:27966"/>
        <dbReference type="ChEBI" id="CHEBI:15343"/>
        <dbReference type="ChEBI" id="CHEBI:15377"/>
        <dbReference type="ChEBI" id="CHEBI:15378"/>
        <dbReference type="ChEBI" id="CHEBI:18036"/>
        <dbReference type="ChEBI" id="CHEBI:58462"/>
        <dbReference type="ChEBI" id="CHEBI:61032"/>
        <dbReference type="EC" id="4.1.2.50"/>
    </reaction>
</comment>
<keyword evidence="6 8" id="KW-0456">Lyase</keyword>
<dbReference type="UniPathway" id="UPA00391"/>
<dbReference type="HOGENOM" id="CLU_111016_6_0_5"/>
<dbReference type="Proteomes" id="UP000002586">
    <property type="component" value="Chromosome"/>
</dbReference>
<keyword evidence="4 8" id="KW-0479">Metal-binding</keyword>
<dbReference type="PANTHER" id="PTHR12589:SF7">
    <property type="entry name" value="6-PYRUVOYL TETRAHYDROBIOPTERIN SYNTHASE"/>
    <property type="match status" value="1"/>
</dbReference>
<proteinExistence type="inferred from homology"/>
<dbReference type="SUPFAM" id="SSF55620">
    <property type="entry name" value="Tetrahydrobiopterin biosynthesis enzymes-like"/>
    <property type="match status" value="1"/>
</dbReference>
<evidence type="ECO:0000313" key="11">
    <source>
        <dbReference type="EMBL" id="ABK43156.1"/>
    </source>
</evidence>
<dbReference type="GO" id="GO:0070497">
    <property type="term" value="F:6-carboxytetrahydropterin synthase activity"/>
    <property type="evidence" value="ECO:0007669"/>
    <property type="project" value="UniProtKB-EC"/>
</dbReference>
<sequence>MKIARMFKFESAHRLPYHDGKCHRLHGHSYRLEMIFSGTVRQPDEKDPQSGFVADFGIVNDLVKEQLIDRYLDHRDLNASVPGIPYTSAEYLSAWIVGWCMRELEGHPQLGDLKIERVRVWETINAWAEADRQDAEGMNFHV</sequence>
<comment type="similarity">
    <text evidence="2 8">Belongs to the PTPS family. QueD subfamily.</text>
</comment>
<reference evidence="12" key="1">
    <citation type="journal article" date="2009" name="Appl. Environ. Microbiol.">
        <title>Complete genome sequence of the chemolithoautotrophic marine magnetotactic coccus strain MC-1.</title>
        <authorList>
            <person name="Schubbe S."/>
            <person name="Williams T.J."/>
            <person name="Xie G."/>
            <person name="Kiss H.E."/>
            <person name="Brettin T.S."/>
            <person name="Martinez D."/>
            <person name="Ross C.A."/>
            <person name="Schuler D."/>
            <person name="Cox B.L."/>
            <person name="Nealson K.H."/>
            <person name="Bazylinski D.A."/>
        </authorList>
    </citation>
    <scope>NUCLEOTIDE SEQUENCE [LARGE SCALE GENOMIC DNA]</scope>
    <source>
        <strain evidence="12">ATCC BAA-1437 / JCM 17883 / MC-1</strain>
    </source>
</reference>
<dbReference type="PANTHER" id="PTHR12589">
    <property type="entry name" value="PYRUVOYL TETRAHYDROBIOPTERIN SYNTHASE"/>
    <property type="match status" value="1"/>
</dbReference>
<keyword evidence="12" id="KW-1185">Reference proteome</keyword>
<evidence type="ECO:0000256" key="9">
    <source>
        <dbReference type="PIRSR" id="PIRSR006113-1"/>
    </source>
</evidence>
<keyword evidence="5 8" id="KW-0862">Zinc</keyword>
<evidence type="ECO:0000256" key="4">
    <source>
        <dbReference type="ARBA" id="ARBA00022723"/>
    </source>
</evidence>
<dbReference type="PIRSF" id="PIRSF006113">
    <property type="entry name" value="PTP_synth"/>
    <property type="match status" value="1"/>
</dbReference>
<dbReference type="Pfam" id="PF01242">
    <property type="entry name" value="PTPS"/>
    <property type="match status" value="1"/>
</dbReference>
<dbReference type="GO" id="GO:0046872">
    <property type="term" value="F:metal ion binding"/>
    <property type="evidence" value="ECO:0007669"/>
    <property type="project" value="UniProtKB-KW"/>
</dbReference>
<dbReference type="InterPro" id="IPR007115">
    <property type="entry name" value="6-PTP_synth/QueD"/>
</dbReference>
<feature type="active site" description="Charge relay system" evidence="9">
    <location>
        <position position="122"/>
    </location>
</feature>